<dbReference type="Gene3D" id="3.40.50.2300">
    <property type="match status" value="1"/>
</dbReference>
<evidence type="ECO:0000256" key="7">
    <source>
        <dbReference type="ARBA" id="ARBA00023163"/>
    </source>
</evidence>
<dbReference type="EMBL" id="CP021965">
    <property type="protein sequence ID" value="AWV35528.1"/>
    <property type="molecule type" value="Genomic_DNA"/>
</dbReference>
<dbReference type="Pfam" id="PF00072">
    <property type="entry name" value="Response_reg"/>
    <property type="match status" value="1"/>
</dbReference>
<dbReference type="PANTHER" id="PTHR42713">
    <property type="entry name" value="HISTIDINE KINASE-RELATED"/>
    <property type="match status" value="1"/>
</dbReference>
<dbReference type="Pfam" id="PF12833">
    <property type="entry name" value="HTH_18"/>
    <property type="match status" value="1"/>
</dbReference>
<reference evidence="14 15" key="1">
    <citation type="submission" date="2016-10" db="EMBL/GenBank/DDBJ databases">
        <title>Paenibacillus species isolates.</title>
        <authorList>
            <person name="Beno S.M."/>
        </authorList>
    </citation>
    <scope>NUCLEOTIDE SEQUENCE [LARGE SCALE GENOMIC DNA]</scope>
    <source>
        <strain evidence="12 15">FSL H7-0604</strain>
        <strain evidence="13 14">FSL H7-0918</strain>
    </source>
</reference>
<dbReference type="SUPFAM" id="SSF52172">
    <property type="entry name" value="CheY-like"/>
    <property type="match status" value="1"/>
</dbReference>
<dbReference type="InterPro" id="IPR001789">
    <property type="entry name" value="Sig_transdc_resp-reg_receiver"/>
</dbReference>
<feature type="modified residue" description="4-aspartylphosphate" evidence="8">
    <location>
        <position position="57"/>
    </location>
</feature>
<evidence type="ECO:0000313" key="14">
    <source>
        <dbReference type="Proteomes" id="UP000187323"/>
    </source>
</evidence>
<dbReference type="AlphaFoldDB" id="A0A1R0X4H1"/>
<dbReference type="SMART" id="SM00448">
    <property type="entry name" value="REC"/>
    <property type="match status" value="1"/>
</dbReference>
<dbReference type="EMBL" id="MPTO01000030">
    <property type="protein sequence ID" value="OME13195.1"/>
    <property type="molecule type" value="Genomic_DNA"/>
</dbReference>
<proteinExistence type="predicted"/>
<dbReference type="Gene3D" id="1.10.10.60">
    <property type="entry name" value="Homeodomain-like"/>
    <property type="match status" value="2"/>
</dbReference>
<dbReference type="SUPFAM" id="SSF46689">
    <property type="entry name" value="Homeodomain-like"/>
    <property type="match status" value="2"/>
</dbReference>
<dbReference type="GeneID" id="31573382"/>
<dbReference type="SMART" id="SM00342">
    <property type="entry name" value="HTH_ARAC"/>
    <property type="match status" value="1"/>
</dbReference>
<dbReference type="InterPro" id="IPR051552">
    <property type="entry name" value="HptR"/>
</dbReference>
<feature type="domain" description="HTH araC/xylS-type" evidence="9">
    <location>
        <begin position="451"/>
        <end position="548"/>
    </location>
</feature>
<evidence type="ECO:0000256" key="8">
    <source>
        <dbReference type="PROSITE-ProRule" id="PRU00169"/>
    </source>
</evidence>
<keyword evidence="6 11" id="KW-0238">DNA-binding</keyword>
<evidence type="ECO:0000313" key="15">
    <source>
        <dbReference type="Proteomes" id="UP000187465"/>
    </source>
</evidence>
<keyword evidence="3 8" id="KW-0597">Phosphoprotein</keyword>
<dbReference type="Pfam" id="PF17853">
    <property type="entry name" value="GGDEF_2"/>
    <property type="match status" value="1"/>
</dbReference>
<dbReference type="GO" id="GO:0005737">
    <property type="term" value="C:cytoplasm"/>
    <property type="evidence" value="ECO:0007669"/>
    <property type="project" value="UniProtKB-SubCell"/>
</dbReference>
<keyword evidence="7" id="KW-0804">Transcription</keyword>
<evidence type="ECO:0000256" key="6">
    <source>
        <dbReference type="ARBA" id="ARBA00023125"/>
    </source>
</evidence>
<evidence type="ECO:0000313" key="11">
    <source>
        <dbReference type="EMBL" id="AWV35528.1"/>
    </source>
</evidence>
<keyword evidence="2" id="KW-0963">Cytoplasm</keyword>
<dbReference type="PANTHER" id="PTHR42713:SF3">
    <property type="entry name" value="TRANSCRIPTIONAL REGULATORY PROTEIN HPTR"/>
    <property type="match status" value="1"/>
</dbReference>
<dbReference type="GO" id="GO:0003700">
    <property type="term" value="F:DNA-binding transcription factor activity"/>
    <property type="evidence" value="ECO:0007669"/>
    <property type="project" value="InterPro"/>
</dbReference>
<dbReference type="Proteomes" id="UP000187465">
    <property type="component" value="Unassembled WGS sequence"/>
</dbReference>
<dbReference type="InterPro" id="IPR009057">
    <property type="entry name" value="Homeodomain-like_sf"/>
</dbReference>
<protein>
    <submittedName>
        <fullName evidence="11">DNA-binding response regulator</fullName>
    </submittedName>
</protein>
<feature type="domain" description="Response regulatory" evidence="10">
    <location>
        <begin position="5"/>
        <end position="122"/>
    </location>
</feature>
<evidence type="ECO:0000259" key="9">
    <source>
        <dbReference type="PROSITE" id="PS01124"/>
    </source>
</evidence>
<evidence type="ECO:0000256" key="2">
    <source>
        <dbReference type="ARBA" id="ARBA00022490"/>
    </source>
</evidence>
<keyword evidence="5" id="KW-0805">Transcription regulation</keyword>
<dbReference type="CDD" id="cd17536">
    <property type="entry name" value="REC_YesN-like"/>
    <property type="match status" value="1"/>
</dbReference>
<dbReference type="EMBL" id="MKQP01000033">
    <property type="protein sequence ID" value="OMD28784.1"/>
    <property type="molecule type" value="Genomic_DNA"/>
</dbReference>
<dbReference type="InterPro" id="IPR041522">
    <property type="entry name" value="CdaR_GGDEF"/>
</dbReference>
<dbReference type="InterPro" id="IPR011006">
    <property type="entry name" value="CheY-like_superfamily"/>
</dbReference>
<evidence type="ECO:0000256" key="5">
    <source>
        <dbReference type="ARBA" id="ARBA00023015"/>
    </source>
</evidence>
<organism evidence="12 15">
    <name type="scientific">Paenibacillus odorifer</name>
    <dbReference type="NCBI Taxonomy" id="189426"/>
    <lineage>
        <taxon>Bacteria</taxon>
        <taxon>Bacillati</taxon>
        <taxon>Bacillota</taxon>
        <taxon>Bacilli</taxon>
        <taxon>Bacillales</taxon>
        <taxon>Paenibacillaceae</taxon>
        <taxon>Paenibacillus</taxon>
    </lineage>
</organism>
<dbReference type="OrthoDB" id="9794370at2"/>
<reference evidence="11 16" key="2">
    <citation type="submission" date="2017-06" db="EMBL/GenBank/DDBJ databases">
        <title>Complete genome sequence of Paenibacillus odorifer CBA7130.</title>
        <authorList>
            <person name="Nam Y.-D."/>
            <person name="Kang J."/>
            <person name="Chung W.-H."/>
        </authorList>
    </citation>
    <scope>NUCLEOTIDE SEQUENCE [LARGE SCALE GENOMIC DNA]</scope>
    <source>
        <strain evidence="11 16">CBA7130</strain>
    </source>
</reference>
<evidence type="ECO:0000256" key="1">
    <source>
        <dbReference type="ARBA" id="ARBA00004496"/>
    </source>
</evidence>
<evidence type="ECO:0000313" key="16">
    <source>
        <dbReference type="Proteomes" id="UP000249163"/>
    </source>
</evidence>
<evidence type="ECO:0000256" key="4">
    <source>
        <dbReference type="ARBA" id="ARBA00023012"/>
    </source>
</evidence>
<dbReference type="PROSITE" id="PS01124">
    <property type="entry name" value="HTH_ARAC_FAMILY_2"/>
    <property type="match status" value="1"/>
</dbReference>
<sequence>MMKLKLLIAEDEDTIREGIVNMIDWNSHQIEVMGEAGNGSEALALMESEQPDLLLTDIRMPQMNGLELIEAGRRRGYDFRSIILSGYNEFSYAKQAIALGVVDYVLKPCRPEEILKTVLKAKELIERQRCQENEQLKRDRSWHKNAPLVKSQVLSQWIHHPPVPLERRQELIGELAMAISHEGPQIGLVSFDFDPPSAGGSGQDFVLLRYAALNIISETLSPIYKGKIETFHDGNLLLWIGSGLAGTDSRKSYRTPIYLKEQIGMLQSNLEKYLKLSISIAVGSCRADISEAHLSYKEALQAMESRFLNGKGGVYFYTEGSGVIGGGAQEIGILDDPELNVLEDEMLVAVGAGSNELALDLLEQWLERFRGNPGCLKQEVNIRATAFVVRLKRLAQEKQVAGFEWKQHLVNWMEQAPQIETLEELSTILNKIMQNVVEAFSKHRPLHRTVVTALEIIRNKYNTNLSLEYVAKEAYVSNTYLSSLFRQELGVNFLDYLHQYRVEEAKKLLRQNLKMYAVAKLVGYGEERHFSATFKKWTGLTPSQYQKGLGK</sequence>
<dbReference type="InterPro" id="IPR018060">
    <property type="entry name" value="HTH_AraC"/>
</dbReference>
<dbReference type="Proteomes" id="UP000187323">
    <property type="component" value="Unassembled WGS sequence"/>
</dbReference>
<evidence type="ECO:0000256" key="3">
    <source>
        <dbReference type="ARBA" id="ARBA00022553"/>
    </source>
</evidence>
<dbReference type="PROSITE" id="PS50110">
    <property type="entry name" value="RESPONSE_REGULATORY"/>
    <property type="match status" value="1"/>
</dbReference>
<dbReference type="GO" id="GO:0043565">
    <property type="term" value="F:sequence-specific DNA binding"/>
    <property type="evidence" value="ECO:0007669"/>
    <property type="project" value="InterPro"/>
</dbReference>
<gene>
    <name evidence="12" type="ORF">BJP51_24225</name>
    <name evidence="13" type="ORF">BSK47_25985</name>
    <name evidence="11" type="ORF">CD191_24445</name>
</gene>
<dbReference type="GO" id="GO:0000160">
    <property type="term" value="P:phosphorelay signal transduction system"/>
    <property type="evidence" value="ECO:0007669"/>
    <property type="project" value="UniProtKB-KW"/>
</dbReference>
<dbReference type="Proteomes" id="UP000249163">
    <property type="component" value="Chromosome"/>
</dbReference>
<dbReference type="KEGG" id="pod:PODO_24990"/>
<evidence type="ECO:0000313" key="12">
    <source>
        <dbReference type="EMBL" id="OMD28784.1"/>
    </source>
</evidence>
<evidence type="ECO:0000259" key="10">
    <source>
        <dbReference type="PROSITE" id="PS50110"/>
    </source>
</evidence>
<name>A0A1R0X4H1_9BACL</name>
<accession>A0A1R0X4H1</accession>
<evidence type="ECO:0000313" key="13">
    <source>
        <dbReference type="EMBL" id="OME13195.1"/>
    </source>
</evidence>
<comment type="subcellular location">
    <subcellularLocation>
        <location evidence="1">Cytoplasm</location>
    </subcellularLocation>
</comment>
<keyword evidence="4" id="KW-0902">Two-component regulatory system</keyword>
<dbReference type="RefSeq" id="WP_038573084.1">
    <property type="nucleotide sequence ID" value="NZ_CP009428.1"/>
</dbReference>